<evidence type="ECO:0000313" key="2">
    <source>
        <dbReference type="EMBL" id="KAA0155353.1"/>
    </source>
</evidence>
<feature type="region of interest" description="Disordered" evidence="1">
    <location>
        <begin position="64"/>
        <end position="110"/>
    </location>
</feature>
<evidence type="ECO:0000256" key="1">
    <source>
        <dbReference type="SAM" id="MobiDB-lite"/>
    </source>
</evidence>
<feature type="compositionally biased region" description="Low complexity" evidence="1">
    <location>
        <begin position="101"/>
        <end position="110"/>
    </location>
</feature>
<proteinExistence type="predicted"/>
<organism evidence="2 3">
    <name type="scientific">Cafeteria roenbergensis</name>
    <name type="common">Marine flagellate</name>
    <dbReference type="NCBI Taxonomy" id="33653"/>
    <lineage>
        <taxon>Eukaryota</taxon>
        <taxon>Sar</taxon>
        <taxon>Stramenopiles</taxon>
        <taxon>Bigyra</taxon>
        <taxon>Opalozoa</taxon>
        <taxon>Bicosoecida</taxon>
        <taxon>Cafeteriaceae</taxon>
        <taxon>Cafeteria</taxon>
    </lineage>
</organism>
<gene>
    <name evidence="2" type="ORF">FNF29_01728</name>
</gene>
<dbReference type="EMBL" id="VLTN01000007">
    <property type="protein sequence ID" value="KAA0155353.1"/>
    <property type="molecule type" value="Genomic_DNA"/>
</dbReference>
<dbReference type="Proteomes" id="UP000323011">
    <property type="component" value="Unassembled WGS sequence"/>
</dbReference>
<evidence type="ECO:0000313" key="3">
    <source>
        <dbReference type="Proteomes" id="UP000323011"/>
    </source>
</evidence>
<reference evidence="2 3" key="1">
    <citation type="submission" date="2019-07" db="EMBL/GenBank/DDBJ databases">
        <title>Genomes of Cafeteria roenbergensis.</title>
        <authorList>
            <person name="Fischer M.G."/>
            <person name="Hackl T."/>
            <person name="Roman M."/>
        </authorList>
    </citation>
    <scope>NUCLEOTIDE SEQUENCE [LARGE SCALE GENOMIC DNA]</scope>
    <source>
        <strain evidence="2 3">BVI</strain>
    </source>
</reference>
<sequence>MADPMRGLPRRLDYPSGSPAVRLNSQGEGFIFYPSDPGGKQFLAASVSAVSSYQRRFVFFDDPRRLRDPSQDGGAGGPRRRQRLRDTSGLPPRTAAEMPHASGGSSRRAASGPVVCAMNEHLEGFAVCNMPAEAAAPFRKALFSADGATLTGMHGEVKDPSTGASLDAHWRWDPAKQSAGRPPSAPVTIPLTPSLTFRFVSRRECSVAFAASGVSLTVDVSEVLRRPPGTAYTDLATTGSDPVVRGRRVPDTSHRVPLARRAASSGPSARRKPASGFRNAALASLVSDLDDAMAGVRSRAAGGPDAKAPYLEPGWKEAAHAQTLREVPRLMGLATGALPVVPAADSLTAELLKGVPSRGGVAALPAEAVDRAIAAAAAGFEAEAAATRGRLAAELGLTTGIHGARARGAGGRGGGRRQLGATAPAAVAGGGGSLGRRAGQAGAGAGGGGAGSLASTMAGLPSAGFGAAEGLSDDVADALDRTWGQSIRLARAQSESASSTMGGRGLGATAGMGASGLGATGSNMGGGGGDVDGYGGAAGASLCGGKWLNDVETKHRLRAIHPALPRAGALAAASGRYADSGPSAAAYADATAIPVPSTPSGPALDAWIESAGSAAPDQLIVMACLRGEEAASRALSRTLRGLQATLRRLYPHSSDFASDALLSEAQRAKWAAEAHQAGVSGVGGDGRQSPLLLRRVRMEEQGEWVARRFGVRSLPMLLAFWRGRLVFRGTMGGATVVRVPTSDRPCNVLLVEPSAAAQRATERVLRAGRWSWALASGRYDAQAASQAERLRGRAAEEGSAGEGSSAAVFAGQPGVVGLAEEAQLRLREAADAAKRSADVSRGSAALPPGTQASAQMPDDFALVLVAAAAGPREAQRIAAAVGRAGASAGGACGGTGGVTPRLCGRSLVVSVLPRGSVLPGQAPAVLPVSPARATTSSPVGAEAWACPRTGVVVGAGDAHLLGGAASVAVVAPIKPASLAALSAMWRQCLHARGEAAGASRLAASAKAQQRAGAGGAGLLLPGQLAGAQGEGDGAHLGLTHNDLLERLVTLRQDASMGRAKPCTDAVMLPASETVVRGTRLTA</sequence>
<comment type="caution">
    <text evidence="2">The sequence shown here is derived from an EMBL/GenBank/DDBJ whole genome shotgun (WGS) entry which is preliminary data.</text>
</comment>
<keyword evidence="3" id="KW-1185">Reference proteome</keyword>
<protein>
    <recommendedName>
        <fullName evidence="4">FAM194 C-terminal domain-containing protein</fullName>
    </recommendedName>
</protein>
<accession>A0A5A8CQK3</accession>
<dbReference type="AlphaFoldDB" id="A0A5A8CQK3"/>
<feature type="region of interest" description="Disordered" evidence="1">
    <location>
        <begin position="424"/>
        <end position="446"/>
    </location>
</feature>
<name>A0A5A8CQK3_CAFRO</name>
<evidence type="ECO:0008006" key="4">
    <source>
        <dbReference type="Google" id="ProtNLM"/>
    </source>
</evidence>